<evidence type="ECO:0000256" key="1">
    <source>
        <dbReference type="ARBA" id="ARBA00001974"/>
    </source>
</evidence>
<evidence type="ECO:0000256" key="3">
    <source>
        <dbReference type="ARBA" id="ARBA00012610"/>
    </source>
</evidence>
<dbReference type="InterPro" id="IPR012999">
    <property type="entry name" value="Pyr_OxRdtase_I_AS"/>
</dbReference>
<keyword evidence="9 10" id="KW-0676">Redox-active center</keyword>
<comment type="caution">
    <text evidence="13">The sequence shown here is derived from an EMBL/GenBank/DDBJ whole genome shotgun (WGS) entry which is preliminary data.</text>
</comment>
<evidence type="ECO:0000256" key="4">
    <source>
        <dbReference type="ARBA" id="ARBA00022630"/>
    </source>
</evidence>
<keyword evidence="4 10" id="KW-0285">Flavoprotein</keyword>
<feature type="domain" description="Pyridine nucleotide-disulphide oxidoreductase dimerisation" evidence="11">
    <location>
        <begin position="365"/>
        <end position="435"/>
    </location>
</feature>
<dbReference type="GO" id="GO:0005829">
    <property type="term" value="C:cytosol"/>
    <property type="evidence" value="ECO:0007669"/>
    <property type="project" value="TreeGrafter"/>
</dbReference>
<evidence type="ECO:0000256" key="10">
    <source>
        <dbReference type="RuleBase" id="RU003691"/>
    </source>
</evidence>
<dbReference type="InterPro" id="IPR004099">
    <property type="entry name" value="Pyr_nucl-diS_OxRdtase_dimer"/>
</dbReference>
<keyword evidence="5 10" id="KW-0274">FAD</keyword>
<dbReference type="InterPro" id="IPR016156">
    <property type="entry name" value="FAD/NAD-linked_Rdtase_dimer_sf"/>
</dbReference>
<dbReference type="GO" id="GO:0050660">
    <property type="term" value="F:flavin adenine dinucleotide binding"/>
    <property type="evidence" value="ECO:0007669"/>
    <property type="project" value="InterPro"/>
</dbReference>
<keyword evidence="14" id="KW-1185">Reference proteome</keyword>
<evidence type="ECO:0000256" key="6">
    <source>
        <dbReference type="ARBA" id="ARBA00022933"/>
    </source>
</evidence>
<dbReference type="AlphaFoldDB" id="A0A1D3DAT1"/>
<dbReference type="Gene3D" id="3.50.50.60">
    <property type="entry name" value="FAD/NAD(P)-binding domain"/>
    <property type="match status" value="1"/>
</dbReference>
<evidence type="ECO:0000256" key="9">
    <source>
        <dbReference type="ARBA" id="ARBA00023284"/>
    </source>
</evidence>
<dbReference type="PRINTS" id="PR00368">
    <property type="entry name" value="FADPNR"/>
</dbReference>
<dbReference type="PRINTS" id="PR00411">
    <property type="entry name" value="PNDRDTASEI"/>
</dbReference>
<dbReference type="GO" id="GO:0034599">
    <property type="term" value="P:cellular response to oxidative stress"/>
    <property type="evidence" value="ECO:0007669"/>
    <property type="project" value="TreeGrafter"/>
</dbReference>
<dbReference type="SUPFAM" id="SSF55424">
    <property type="entry name" value="FAD/NAD-linked reductases, dimerisation (C-terminal) domain"/>
    <property type="match status" value="1"/>
</dbReference>
<evidence type="ECO:0000256" key="2">
    <source>
        <dbReference type="ARBA" id="ARBA00007532"/>
    </source>
</evidence>
<evidence type="ECO:0000313" key="13">
    <source>
        <dbReference type="EMBL" id="OEH80556.1"/>
    </source>
</evidence>
<dbReference type="SUPFAM" id="SSF51905">
    <property type="entry name" value="FAD/NAD(P)-binding domain"/>
    <property type="match status" value="1"/>
</dbReference>
<evidence type="ECO:0000259" key="11">
    <source>
        <dbReference type="Pfam" id="PF02852"/>
    </source>
</evidence>
<organism evidence="13 14">
    <name type="scientific">Cyclospora cayetanensis</name>
    <dbReference type="NCBI Taxonomy" id="88456"/>
    <lineage>
        <taxon>Eukaryota</taxon>
        <taxon>Sar</taxon>
        <taxon>Alveolata</taxon>
        <taxon>Apicomplexa</taxon>
        <taxon>Conoidasida</taxon>
        <taxon>Coccidia</taxon>
        <taxon>Eucoccidiorida</taxon>
        <taxon>Eimeriorina</taxon>
        <taxon>Eimeriidae</taxon>
        <taxon>Cyclospora</taxon>
    </lineage>
</organism>
<dbReference type="Pfam" id="PF07992">
    <property type="entry name" value="Pyr_redox_2"/>
    <property type="match status" value="1"/>
</dbReference>
<dbReference type="VEuPathDB" id="ToxoDB:LOC34619359"/>
<keyword evidence="6" id="KW-0712">Selenocysteine</keyword>
<dbReference type="FunCoup" id="A0A1D3DAT1">
    <property type="interactions" value="139"/>
</dbReference>
<dbReference type="PANTHER" id="PTHR42737:SF8">
    <property type="entry name" value="THIOREDOXIN-DISULFIDE REDUCTASE"/>
    <property type="match status" value="1"/>
</dbReference>
<dbReference type="PROSITE" id="PS00076">
    <property type="entry name" value="PYRIDINE_REDOX_1"/>
    <property type="match status" value="1"/>
</dbReference>
<dbReference type="GO" id="GO:0006749">
    <property type="term" value="P:glutathione metabolic process"/>
    <property type="evidence" value="ECO:0007669"/>
    <property type="project" value="TreeGrafter"/>
</dbReference>
<proteinExistence type="inferred from homology"/>
<dbReference type="FunFam" id="3.50.50.60:FF:000012">
    <property type="entry name" value="Thioredoxin reductase 1, cytoplasmic"/>
    <property type="match status" value="1"/>
</dbReference>
<evidence type="ECO:0000259" key="12">
    <source>
        <dbReference type="Pfam" id="PF07992"/>
    </source>
</evidence>
<keyword evidence="8" id="KW-1015">Disulfide bond</keyword>
<dbReference type="VEuPathDB" id="ToxoDB:cyc_02516"/>
<evidence type="ECO:0000256" key="7">
    <source>
        <dbReference type="ARBA" id="ARBA00023002"/>
    </source>
</evidence>
<dbReference type="InterPro" id="IPR036188">
    <property type="entry name" value="FAD/NAD-bd_sf"/>
</dbReference>
<gene>
    <name evidence="13" type="ORF">cyc_02516</name>
</gene>
<dbReference type="InParanoid" id="A0A1D3DAT1"/>
<evidence type="ECO:0000256" key="8">
    <source>
        <dbReference type="ARBA" id="ARBA00023157"/>
    </source>
</evidence>
<dbReference type="PANTHER" id="PTHR42737">
    <property type="entry name" value="GLUTATHIONE REDUCTASE"/>
    <property type="match status" value="1"/>
</dbReference>
<evidence type="ECO:0000313" key="14">
    <source>
        <dbReference type="Proteomes" id="UP000095192"/>
    </source>
</evidence>
<dbReference type="InterPro" id="IPR023753">
    <property type="entry name" value="FAD/NAD-binding_dom"/>
</dbReference>
<comment type="similarity">
    <text evidence="2 10">Belongs to the class-I pyridine nucleotide-disulfide oxidoreductase family.</text>
</comment>
<evidence type="ECO:0000256" key="5">
    <source>
        <dbReference type="ARBA" id="ARBA00022827"/>
    </source>
</evidence>
<dbReference type="GO" id="GO:0045454">
    <property type="term" value="P:cell redox homeostasis"/>
    <property type="evidence" value="ECO:0007669"/>
    <property type="project" value="InterPro"/>
</dbReference>
<comment type="cofactor">
    <cofactor evidence="1">
        <name>FAD</name>
        <dbReference type="ChEBI" id="CHEBI:57692"/>
    </cofactor>
</comment>
<protein>
    <recommendedName>
        <fullName evidence="3">thioredoxin-disulfide reductase (NADPH)</fullName>
        <ecNumber evidence="3">1.8.1.9</ecNumber>
    </recommendedName>
</protein>
<dbReference type="InterPro" id="IPR046952">
    <property type="entry name" value="GSHR/TRXR-like"/>
</dbReference>
<dbReference type="EMBL" id="JROU02000045">
    <property type="protein sequence ID" value="OEH80556.1"/>
    <property type="molecule type" value="Genomic_DNA"/>
</dbReference>
<accession>A0A1D3DAT1</accession>
<dbReference type="GO" id="GO:0005739">
    <property type="term" value="C:mitochondrion"/>
    <property type="evidence" value="ECO:0007669"/>
    <property type="project" value="TreeGrafter"/>
</dbReference>
<dbReference type="EC" id="1.8.1.9" evidence="3"/>
<reference evidence="13 14" key="1">
    <citation type="journal article" date="2016" name="BMC Genomics">
        <title>Comparative genomics reveals Cyclospora cayetanensis possesses coccidia-like metabolism and invasion components but unique surface antigens.</title>
        <authorList>
            <person name="Liu S."/>
            <person name="Wang L."/>
            <person name="Zheng H."/>
            <person name="Xu Z."/>
            <person name="Roellig D.M."/>
            <person name="Li N."/>
            <person name="Frace M.A."/>
            <person name="Tang K."/>
            <person name="Arrowood M.J."/>
            <person name="Moss D.M."/>
            <person name="Zhang L."/>
            <person name="Feng Y."/>
            <person name="Xiao L."/>
        </authorList>
    </citation>
    <scope>NUCLEOTIDE SEQUENCE [LARGE SCALE GENOMIC DNA]</scope>
    <source>
        <strain evidence="13 14">CHN_HEN01</strain>
    </source>
</reference>
<name>A0A1D3DAT1_9EIME</name>
<dbReference type="Gene3D" id="3.30.390.30">
    <property type="match status" value="1"/>
</dbReference>
<keyword evidence="7 10" id="KW-0560">Oxidoreductase</keyword>
<dbReference type="Pfam" id="PF02852">
    <property type="entry name" value="Pyr_redox_dim"/>
    <property type="match status" value="1"/>
</dbReference>
<feature type="domain" description="FAD/NAD(P)-binding" evidence="12">
    <location>
        <begin position="10"/>
        <end position="306"/>
    </location>
</feature>
<sequence length="542" mass="59127">MCPTPPSFDYDFIVIGGGSGGLASAKEAAACGARVVVFDFVKPSTQGTHWGLGGTCVNVGCVPKKLMHYAAGMQQILSWDSKKMGWSDFEKIDEETGEPVQVHEHCNWTRLVQAYVKQLNFSYRTGLRAAGCTYMNALATIKDPHSVEYEEKGIKKRVTAKHILVAVGGRPSIPDSVQGAQEFAKTSDDLFSLQTPPGKTLIVGASYIALECAGLLTELGFEVVVAVRSLLLRGFDRQCALKVGRCMREMGVTFMEGVLVEKIEKTQEEKLRVTLRGSLDADRLEHMEFDTVLYATGRSADTKGLRCSYTCTPHPPPLHPPFQFLSVSSFFVTHIMLREEHGDSNIEVFLTEFCPLELSACHRQKAPSSRLDEADIDLTPPCLAKLICLKSENMKVIGVHFVGPNAGEVIQGMAIAADFDKTVGIHPTNAECFTQLSITRRSGKNWMAAGGVFGSLSGSLLMQIGMPRPPEGLASAFPIYPCRRRTATLSSLYPALLPLHQQRPLPRISPRGGEYPPVSADCNFTNLAATYRAPVEGKQGPL</sequence>
<dbReference type="Proteomes" id="UP000095192">
    <property type="component" value="Unassembled WGS sequence"/>
</dbReference>
<dbReference type="GO" id="GO:0004362">
    <property type="term" value="F:glutathione-disulfide reductase (NADPH) activity"/>
    <property type="evidence" value="ECO:0007669"/>
    <property type="project" value="TreeGrafter"/>
</dbReference>